<evidence type="ECO:0000256" key="1">
    <source>
        <dbReference type="ARBA" id="ARBA00008007"/>
    </source>
</evidence>
<dbReference type="SUPFAM" id="SSF53271">
    <property type="entry name" value="PRTase-like"/>
    <property type="match status" value="1"/>
</dbReference>
<dbReference type="GO" id="GO:0016757">
    <property type="term" value="F:glycosyltransferase activity"/>
    <property type="evidence" value="ECO:0007669"/>
    <property type="project" value="UniProtKB-KW"/>
</dbReference>
<sequence>MQIRRYWDGLVAILFPRLCASCEHVLLQQEEMLCTYCQFHLPINDHYLFLENEAVRRLCGKAPIEMAAAYLSFAQSSLVQTMIHRLKYENAHEVGIYLGRQFGQQLLRSPYFKEIDLIVPIPLHQKKMRSRGFNQSEDIARGIAAELKCAVNTQDFVRTVHTASQTTMGKMDRYENVESVFDCLTAAPFFGKHILLVDDVLTTGATLAAAAVVLREKAHCRVSVAALAMAE</sequence>
<protein>
    <submittedName>
        <fullName evidence="3">Phosphoribosyltransferase family protein</fullName>
    </submittedName>
</protein>
<name>A0ABY7WHF8_9SPHI</name>
<dbReference type="InterPro" id="IPR051910">
    <property type="entry name" value="ComF/GntX_DNA_util-trans"/>
</dbReference>
<evidence type="ECO:0000313" key="4">
    <source>
        <dbReference type="Proteomes" id="UP001221558"/>
    </source>
</evidence>
<dbReference type="InterPro" id="IPR000836">
    <property type="entry name" value="PRTase_dom"/>
</dbReference>
<reference evidence="3 4" key="1">
    <citation type="submission" date="2023-02" db="EMBL/GenBank/DDBJ databases">
        <title>Genome sequence of Sphingobacterium sp. KACC 22765.</title>
        <authorList>
            <person name="Kim S."/>
            <person name="Heo J."/>
            <person name="Kwon S.-W."/>
        </authorList>
    </citation>
    <scope>NUCLEOTIDE SEQUENCE [LARGE SCALE GENOMIC DNA]</scope>
    <source>
        <strain evidence="3 4">KACC 22765</strain>
    </source>
</reference>
<dbReference type="PANTHER" id="PTHR47505">
    <property type="entry name" value="DNA UTILIZATION PROTEIN YHGH"/>
    <property type="match status" value="1"/>
</dbReference>
<comment type="similarity">
    <text evidence="1">Belongs to the ComF/GntX family.</text>
</comment>
<dbReference type="PANTHER" id="PTHR47505:SF1">
    <property type="entry name" value="DNA UTILIZATION PROTEIN YHGH"/>
    <property type="match status" value="1"/>
</dbReference>
<gene>
    <name evidence="3" type="ORF">PQ465_20270</name>
</gene>
<dbReference type="Gene3D" id="3.40.50.2020">
    <property type="match status" value="1"/>
</dbReference>
<dbReference type="Proteomes" id="UP001221558">
    <property type="component" value="Chromosome"/>
</dbReference>
<proteinExistence type="inferred from homology"/>
<dbReference type="Pfam" id="PF00156">
    <property type="entry name" value="Pribosyltran"/>
    <property type="match status" value="1"/>
</dbReference>
<dbReference type="CDD" id="cd06223">
    <property type="entry name" value="PRTases_typeI"/>
    <property type="match status" value="1"/>
</dbReference>
<evidence type="ECO:0000313" key="3">
    <source>
        <dbReference type="EMBL" id="WDF68618.1"/>
    </source>
</evidence>
<keyword evidence="3" id="KW-0328">Glycosyltransferase</keyword>
<accession>A0ABY7WHF8</accession>
<evidence type="ECO:0000259" key="2">
    <source>
        <dbReference type="Pfam" id="PF00156"/>
    </source>
</evidence>
<keyword evidence="3" id="KW-0808">Transferase</keyword>
<feature type="domain" description="Phosphoribosyltransferase" evidence="2">
    <location>
        <begin position="140"/>
        <end position="228"/>
    </location>
</feature>
<keyword evidence="4" id="KW-1185">Reference proteome</keyword>
<dbReference type="EMBL" id="CP117880">
    <property type="protein sequence ID" value="WDF68618.1"/>
    <property type="molecule type" value="Genomic_DNA"/>
</dbReference>
<organism evidence="3 4">
    <name type="scientific">Sphingobacterium oryzagri</name>
    <dbReference type="NCBI Taxonomy" id="3025669"/>
    <lineage>
        <taxon>Bacteria</taxon>
        <taxon>Pseudomonadati</taxon>
        <taxon>Bacteroidota</taxon>
        <taxon>Sphingobacteriia</taxon>
        <taxon>Sphingobacteriales</taxon>
        <taxon>Sphingobacteriaceae</taxon>
        <taxon>Sphingobacterium</taxon>
    </lineage>
</organism>
<dbReference type="InterPro" id="IPR029057">
    <property type="entry name" value="PRTase-like"/>
</dbReference>
<dbReference type="RefSeq" id="WP_274267351.1">
    <property type="nucleotide sequence ID" value="NZ_CP117880.1"/>
</dbReference>